<dbReference type="EMBL" id="BARS01046571">
    <property type="protein sequence ID" value="GAG30636.1"/>
    <property type="molecule type" value="Genomic_DNA"/>
</dbReference>
<reference evidence="1" key="1">
    <citation type="journal article" date="2014" name="Front. Microbiol.">
        <title>High frequency of phylogenetically diverse reductive dehalogenase-homologous genes in deep subseafloor sedimentary metagenomes.</title>
        <authorList>
            <person name="Kawai M."/>
            <person name="Futagami T."/>
            <person name="Toyoda A."/>
            <person name="Takaki Y."/>
            <person name="Nishi S."/>
            <person name="Hori S."/>
            <person name="Arai W."/>
            <person name="Tsubouchi T."/>
            <person name="Morono Y."/>
            <person name="Uchiyama I."/>
            <person name="Ito T."/>
            <person name="Fujiyama A."/>
            <person name="Inagaki F."/>
            <person name="Takami H."/>
        </authorList>
    </citation>
    <scope>NUCLEOTIDE SEQUENCE</scope>
    <source>
        <strain evidence="1">Expedition CK06-06</strain>
    </source>
</reference>
<dbReference type="AlphaFoldDB" id="X0Y152"/>
<organism evidence="1">
    <name type="scientific">marine sediment metagenome</name>
    <dbReference type="NCBI Taxonomy" id="412755"/>
    <lineage>
        <taxon>unclassified sequences</taxon>
        <taxon>metagenomes</taxon>
        <taxon>ecological metagenomes</taxon>
    </lineage>
</organism>
<name>X0Y152_9ZZZZ</name>
<feature type="non-terminal residue" evidence="1">
    <location>
        <position position="1"/>
    </location>
</feature>
<evidence type="ECO:0000313" key="1">
    <source>
        <dbReference type="EMBL" id="GAG30636.1"/>
    </source>
</evidence>
<sequence length="107" mass="12181">EHLDMSRALAFHFPRENVELWHTGGGCYNPVLVFSRDSSGSATRYLMFSDGWYPEEASFGLYQIDPITEEEIGIGQWYETGDSVPTTPRSFVELVRREIGDALQFIS</sequence>
<protein>
    <submittedName>
        <fullName evidence="1">Uncharacterized protein</fullName>
    </submittedName>
</protein>
<gene>
    <name evidence="1" type="ORF">S01H1_70077</name>
</gene>
<proteinExistence type="predicted"/>
<accession>X0Y152</accession>
<comment type="caution">
    <text evidence="1">The sequence shown here is derived from an EMBL/GenBank/DDBJ whole genome shotgun (WGS) entry which is preliminary data.</text>
</comment>